<accession>A0A699YVH9</accession>
<evidence type="ECO:0000313" key="4">
    <source>
        <dbReference type="Proteomes" id="UP000485058"/>
    </source>
</evidence>
<dbReference type="Proteomes" id="UP000485058">
    <property type="component" value="Unassembled WGS sequence"/>
</dbReference>
<reference evidence="3 4" key="1">
    <citation type="submission" date="2020-02" db="EMBL/GenBank/DDBJ databases">
        <title>Draft genome sequence of Haematococcus lacustris strain NIES-144.</title>
        <authorList>
            <person name="Morimoto D."/>
            <person name="Nakagawa S."/>
            <person name="Yoshida T."/>
            <person name="Sawayama S."/>
        </authorList>
    </citation>
    <scope>NUCLEOTIDE SEQUENCE [LARGE SCALE GENOMIC DNA]</scope>
    <source>
        <strain evidence="3 4">NIES-144</strain>
    </source>
</reference>
<gene>
    <name evidence="3" type="ORF">HaLaN_06210</name>
</gene>
<dbReference type="InterPro" id="IPR036928">
    <property type="entry name" value="AS_sf"/>
</dbReference>
<dbReference type="AlphaFoldDB" id="A0A699YVH9"/>
<protein>
    <recommendedName>
        <fullName evidence="2">Amidase domain-containing protein</fullName>
    </recommendedName>
</protein>
<evidence type="ECO:0000313" key="3">
    <source>
        <dbReference type="EMBL" id="GFH10824.1"/>
    </source>
</evidence>
<evidence type="ECO:0000259" key="2">
    <source>
        <dbReference type="Pfam" id="PF01425"/>
    </source>
</evidence>
<dbReference type="Gene3D" id="3.90.1300.10">
    <property type="entry name" value="Amidase signature (AS) domain"/>
    <property type="match status" value="2"/>
</dbReference>
<dbReference type="InterPro" id="IPR023631">
    <property type="entry name" value="Amidase_dom"/>
</dbReference>
<dbReference type="PROSITE" id="PS00571">
    <property type="entry name" value="AMIDASES"/>
    <property type="match status" value="1"/>
</dbReference>
<name>A0A699YVH9_HAELA</name>
<dbReference type="Pfam" id="PF01425">
    <property type="entry name" value="Amidase"/>
    <property type="match status" value="2"/>
</dbReference>
<dbReference type="PANTHER" id="PTHR46310:SF7">
    <property type="entry name" value="AMIDASE 1"/>
    <property type="match status" value="1"/>
</dbReference>
<dbReference type="PANTHER" id="PTHR46310">
    <property type="entry name" value="AMIDASE 1"/>
    <property type="match status" value="1"/>
</dbReference>
<sequence>MDAQLHVPGADSGPLAGCTVAVKDMYDIEGQRTGFGNPAWRSSHPPASVTAAAVQLLLSAGASVVGRTHMDELAYSLNGENAHYGTPRNPAAPGRIPGGSSSGSAVAVAAGHTDIGLGSDTGGSVRVPASYCGVLGFRPSWGRLVDILGSQPQEVELGGSCPELRAAGLAKLTSWLDVFRVCQAWEVWQAHGDWVSGHDPQFGPGIRDRFLMASKITRQEWEAACQQRQLITKAVLQVLGNDGVLMLPTAPGPAPMCNTPPHELDAWRQRMISLTCIAGLTGAPQVNLPVATVGGLPVGLSLLGPPGSDERLLELAERVFALCGAEEASGAQGCA</sequence>
<comment type="caution">
    <text evidence="3">The sequence shown here is derived from an EMBL/GenBank/DDBJ whole genome shotgun (WGS) entry which is preliminary data.</text>
</comment>
<dbReference type="InterPro" id="IPR020556">
    <property type="entry name" value="Amidase_CS"/>
</dbReference>
<keyword evidence="4" id="KW-1185">Reference proteome</keyword>
<dbReference type="EMBL" id="BLLF01000350">
    <property type="protein sequence ID" value="GFH10824.1"/>
    <property type="molecule type" value="Genomic_DNA"/>
</dbReference>
<proteinExistence type="inferred from homology"/>
<feature type="domain" description="Amidase" evidence="2">
    <location>
        <begin position="206"/>
        <end position="313"/>
    </location>
</feature>
<feature type="domain" description="Amidase" evidence="2">
    <location>
        <begin position="3"/>
        <end position="144"/>
    </location>
</feature>
<dbReference type="SUPFAM" id="SSF75304">
    <property type="entry name" value="Amidase signature (AS) enzymes"/>
    <property type="match status" value="1"/>
</dbReference>
<evidence type="ECO:0000256" key="1">
    <source>
        <dbReference type="ARBA" id="ARBA00009199"/>
    </source>
</evidence>
<comment type="similarity">
    <text evidence="1">Belongs to the amidase family.</text>
</comment>
<organism evidence="3 4">
    <name type="scientific">Haematococcus lacustris</name>
    <name type="common">Green alga</name>
    <name type="synonym">Haematococcus pluvialis</name>
    <dbReference type="NCBI Taxonomy" id="44745"/>
    <lineage>
        <taxon>Eukaryota</taxon>
        <taxon>Viridiplantae</taxon>
        <taxon>Chlorophyta</taxon>
        <taxon>core chlorophytes</taxon>
        <taxon>Chlorophyceae</taxon>
        <taxon>CS clade</taxon>
        <taxon>Chlamydomonadales</taxon>
        <taxon>Haematococcaceae</taxon>
        <taxon>Haematococcus</taxon>
    </lineage>
</organism>